<dbReference type="AlphaFoldDB" id="N1V7N3"/>
<accession>N1V7N3</accession>
<dbReference type="GO" id="GO:0009103">
    <property type="term" value="P:lipopolysaccharide biosynthetic process"/>
    <property type="evidence" value="ECO:0007669"/>
    <property type="project" value="TreeGrafter"/>
</dbReference>
<feature type="transmembrane region" description="Helical" evidence="1">
    <location>
        <begin position="78"/>
        <end position="97"/>
    </location>
</feature>
<comment type="caution">
    <text evidence="3">The sequence shown here is derived from an EMBL/GenBank/DDBJ whole genome shotgun (WGS) entry which is preliminary data.</text>
</comment>
<reference evidence="3 4" key="1">
    <citation type="journal article" date="2013" name="Genome Announc.">
        <title>Draft Genome Sequence of Arthrobacter crystallopoietes Strain BAB-32, Revealing Genes for Bioremediation.</title>
        <authorList>
            <person name="Joshi M.N."/>
            <person name="Pandit A.S."/>
            <person name="Sharma A."/>
            <person name="Pandya R.V."/>
            <person name="Desai S.M."/>
            <person name="Saxena A.K."/>
            <person name="Bagatharia S.B."/>
        </authorList>
    </citation>
    <scope>NUCLEOTIDE SEQUENCE [LARGE SCALE GENOMIC DNA]</scope>
    <source>
        <strain evidence="3 4">BAB-32</strain>
    </source>
</reference>
<feature type="transmembrane region" description="Helical" evidence="1">
    <location>
        <begin position="9"/>
        <end position="27"/>
    </location>
</feature>
<dbReference type="RefSeq" id="WP_005266486.1">
    <property type="nucleotide sequence ID" value="NZ_ANPE02000047.1"/>
</dbReference>
<evidence type="ECO:0000259" key="2">
    <source>
        <dbReference type="Pfam" id="PF01757"/>
    </source>
</evidence>
<keyword evidence="1" id="KW-0812">Transmembrane</keyword>
<dbReference type="PANTHER" id="PTHR23028">
    <property type="entry name" value="ACETYLTRANSFERASE"/>
    <property type="match status" value="1"/>
</dbReference>
<dbReference type="Pfam" id="PF01757">
    <property type="entry name" value="Acyl_transf_3"/>
    <property type="match status" value="1"/>
</dbReference>
<name>N1V7N3_9MICC</name>
<gene>
    <name evidence="3" type="ORF">D477_001309</name>
</gene>
<evidence type="ECO:0000256" key="1">
    <source>
        <dbReference type="SAM" id="Phobius"/>
    </source>
</evidence>
<organism evidence="3 4">
    <name type="scientific">Arthrobacter crystallopoietes BAB-32</name>
    <dbReference type="NCBI Taxonomy" id="1246476"/>
    <lineage>
        <taxon>Bacteria</taxon>
        <taxon>Bacillati</taxon>
        <taxon>Actinomycetota</taxon>
        <taxon>Actinomycetes</taxon>
        <taxon>Micrococcales</taxon>
        <taxon>Micrococcaceae</taxon>
        <taxon>Crystallibacter</taxon>
    </lineage>
</organism>
<keyword evidence="3" id="KW-0012">Acyltransferase</keyword>
<proteinExistence type="predicted"/>
<protein>
    <submittedName>
        <fullName evidence="3">Acyltransferase domain-containing membrane protein</fullName>
    </submittedName>
</protein>
<dbReference type="InterPro" id="IPR050879">
    <property type="entry name" value="Acyltransferase_3"/>
</dbReference>
<feature type="transmembrane region" description="Helical" evidence="1">
    <location>
        <begin position="33"/>
        <end position="57"/>
    </location>
</feature>
<feature type="domain" description="Acyltransferase 3" evidence="2">
    <location>
        <begin position="12"/>
        <end position="168"/>
    </location>
</feature>
<dbReference type="GO" id="GO:0016020">
    <property type="term" value="C:membrane"/>
    <property type="evidence" value="ECO:0007669"/>
    <property type="project" value="TreeGrafter"/>
</dbReference>
<dbReference type="InterPro" id="IPR002656">
    <property type="entry name" value="Acyl_transf_3_dom"/>
</dbReference>
<feature type="transmembrane region" description="Helical" evidence="1">
    <location>
        <begin position="150"/>
        <end position="166"/>
    </location>
</feature>
<keyword evidence="4" id="KW-1185">Reference proteome</keyword>
<dbReference type="PANTHER" id="PTHR23028:SF53">
    <property type="entry name" value="ACYL_TRANSF_3 DOMAIN-CONTAINING PROTEIN"/>
    <property type="match status" value="1"/>
</dbReference>
<evidence type="ECO:0000313" key="3">
    <source>
        <dbReference type="EMBL" id="EMY36019.1"/>
    </source>
</evidence>
<dbReference type="GO" id="GO:0016747">
    <property type="term" value="F:acyltransferase activity, transferring groups other than amino-acyl groups"/>
    <property type="evidence" value="ECO:0007669"/>
    <property type="project" value="InterPro"/>
</dbReference>
<sequence>MQSKVRRKFLPEIQALRALAVLMVVAYHLEPRWLPGGFVGVDVFFVISGFLITGHMLREVERTGTLSLRNFWAARVRRILPAALLTIVVVLAATLLLSPMTQWPQIGVQALASTFYVQNWVLASNSVDYLAATDSATALQHFWSLAVEEQLYLFWPLLVLLAAAILRRRRRR</sequence>
<dbReference type="EMBL" id="ANPE02000047">
    <property type="protein sequence ID" value="EMY36019.1"/>
    <property type="molecule type" value="Genomic_DNA"/>
</dbReference>
<evidence type="ECO:0000313" key="4">
    <source>
        <dbReference type="Proteomes" id="UP000010729"/>
    </source>
</evidence>
<dbReference type="OrthoDB" id="3404679at2"/>
<dbReference type="Proteomes" id="UP000010729">
    <property type="component" value="Unassembled WGS sequence"/>
</dbReference>
<feature type="non-terminal residue" evidence="3">
    <location>
        <position position="172"/>
    </location>
</feature>
<keyword evidence="1" id="KW-0472">Membrane</keyword>
<keyword evidence="3" id="KW-0808">Transferase</keyword>
<keyword evidence="1" id="KW-1133">Transmembrane helix</keyword>